<name>A0A0F9I0A6_9ZZZZ</name>
<reference evidence="1" key="1">
    <citation type="journal article" date="2015" name="Nature">
        <title>Complex archaea that bridge the gap between prokaryotes and eukaryotes.</title>
        <authorList>
            <person name="Spang A."/>
            <person name="Saw J.H."/>
            <person name="Jorgensen S.L."/>
            <person name="Zaremba-Niedzwiedzka K."/>
            <person name="Martijn J."/>
            <person name="Lind A.E."/>
            <person name="van Eijk R."/>
            <person name="Schleper C."/>
            <person name="Guy L."/>
            <person name="Ettema T.J."/>
        </authorList>
    </citation>
    <scope>NUCLEOTIDE SEQUENCE</scope>
</reference>
<accession>A0A0F9I0A6</accession>
<organism evidence="1">
    <name type="scientific">marine sediment metagenome</name>
    <dbReference type="NCBI Taxonomy" id="412755"/>
    <lineage>
        <taxon>unclassified sequences</taxon>
        <taxon>metagenomes</taxon>
        <taxon>ecological metagenomes</taxon>
    </lineage>
</organism>
<evidence type="ECO:0000313" key="1">
    <source>
        <dbReference type="EMBL" id="KKL80792.1"/>
    </source>
</evidence>
<proteinExistence type="predicted"/>
<gene>
    <name evidence="1" type="ORF">LCGC14_2001170</name>
</gene>
<comment type="caution">
    <text evidence="1">The sequence shown here is derived from an EMBL/GenBank/DDBJ whole genome shotgun (WGS) entry which is preliminary data.</text>
</comment>
<dbReference type="AlphaFoldDB" id="A0A0F9I0A6"/>
<sequence>MIGETATGGVNDQGVTYIQVQPGCPYCAFLHEGACPRVEEMEYYPDGALKRVKLREVQDIEVTTTYDVVGKESNMTFDELGKLPQSERDEMLIQAIAIISVQPRFGDKTPHEIFDIVVEQAAEIKAMG</sequence>
<protein>
    <submittedName>
        <fullName evidence="1">Uncharacterized protein</fullName>
    </submittedName>
</protein>
<dbReference type="EMBL" id="LAZR01022752">
    <property type="protein sequence ID" value="KKL80792.1"/>
    <property type="molecule type" value="Genomic_DNA"/>
</dbReference>